<dbReference type="InterPro" id="IPR036640">
    <property type="entry name" value="ABC1_TM_sf"/>
</dbReference>
<keyword evidence="10" id="KW-1185">Reference proteome</keyword>
<dbReference type="PANTHER" id="PTHR43394:SF1">
    <property type="entry name" value="ATP-BINDING CASSETTE SUB-FAMILY B MEMBER 10, MITOCHONDRIAL"/>
    <property type="match status" value="1"/>
</dbReference>
<dbReference type="InterPro" id="IPR017871">
    <property type="entry name" value="ABC_transporter-like_CS"/>
</dbReference>
<dbReference type="GO" id="GO:0016020">
    <property type="term" value="C:membrane"/>
    <property type="evidence" value="ECO:0007669"/>
    <property type="project" value="UniProtKB-SubCell"/>
</dbReference>
<dbReference type="Proteomes" id="UP000179807">
    <property type="component" value="Unassembled WGS sequence"/>
</dbReference>
<dbReference type="InterPro" id="IPR039421">
    <property type="entry name" value="Type_1_exporter"/>
</dbReference>
<dbReference type="Gene3D" id="1.20.1560.10">
    <property type="entry name" value="ABC transporter type 1, transmembrane domain"/>
    <property type="match status" value="1"/>
</dbReference>
<evidence type="ECO:0000256" key="2">
    <source>
        <dbReference type="ARBA" id="ARBA00022692"/>
    </source>
</evidence>
<feature type="domain" description="ABC transporter" evidence="8">
    <location>
        <begin position="92"/>
        <end position="325"/>
    </location>
</feature>
<dbReference type="GO" id="GO:0015421">
    <property type="term" value="F:ABC-type oligopeptide transporter activity"/>
    <property type="evidence" value="ECO:0007669"/>
    <property type="project" value="TreeGrafter"/>
</dbReference>
<proteinExistence type="predicted"/>
<dbReference type="OrthoDB" id="6500128at2759"/>
<keyword evidence="6 7" id="KW-0472">Membrane</keyword>
<evidence type="ECO:0000256" key="4">
    <source>
        <dbReference type="ARBA" id="ARBA00022840"/>
    </source>
</evidence>
<sequence>MYFLCWGITAPLLYYGAYLVLKKPQYGIMPGDIVKLIGVFGNIGISVAMCVSIVDDMRKASIAAAKLLAVVDRRPDHDRKAGKTLKDVKGKIEFNNVSFKYKTREDYAVKNLSFTINEGETVALVGESGCGKTTTLQLLQRFYEIESGEILIDEQNISQYSQVSVRKHIAIVPQGPVLFSMSVLDNIRFGKPKSTEQETIEASQIGNAHNFIMEMPDNYKTEVKQMSLSGGQKQRICISRAILNNTPILLLDEATAALDTESEQLVQESLERFRHGKTAIVVAHRLSTVKNADRILVFQNGHIAESGTHEELLVKSGIYSDLVKFQLQ</sequence>
<keyword evidence="5 7" id="KW-1133">Transmembrane helix</keyword>
<evidence type="ECO:0000256" key="6">
    <source>
        <dbReference type="ARBA" id="ARBA00023136"/>
    </source>
</evidence>
<dbReference type="SMART" id="SM00382">
    <property type="entry name" value="AAA"/>
    <property type="match status" value="1"/>
</dbReference>
<evidence type="ECO:0000313" key="9">
    <source>
        <dbReference type="EMBL" id="OHT13696.1"/>
    </source>
</evidence>
<evidence type="ECO:0000256" key="7">
    <source>
        <dbReference type="SAM" id="Phobius"/>
    </source>
</evidence>
<accession>A0A1J4KS39</accession>
<dbReference type="PROSITE" id="PS00211">
    <property type="entry name" value="ABC_TRANSPORTER_1"/>
    <property type="match status" value="1"/>
</dbReference>
<evidence type="ECO:0000256" key="3">
    <source>
        <dbReference type="ARBA" id="ARBA00022741"/>
    </source>
</evidence>
<dbReference type="GO" id="GO:0016887">
    <property type="term" value="F:ATP hydrolysis activity"/>
    <property type="evidence" value="ECO:0007669"/>
    <property type="project" value="InterPro"/>
</dbReference>
<dbReference type="Pfam" id="PF00005">
    <property type="entry name" value="ABC_tran"/>
    <property type="match status" value="1"/>
</dbReference>
<dbReference type="Gene3D" id="3.40.50.300">
    <property type="entry name" value="P-loop containing nucleotide triphosphate hydrolases"/>
    <property type="match status" value="1"/>
</dbReference>
<dbReference type="EMBL" id="MLAK01000493">
    <property type="protein sequence ID" value="OHT13696.1"/>
    <property type="molecule type" value="Genomic_DNA"/>
</dbReference>
<keyword evidence="2 7" id="KW-0812">Transmembrane</keyword>
<comment type="subcellular location">
    <subcellularLocation>
        <location evidence="1">Membrane</location>
        <topology evidence="1">Multi-pass membrane protein</topology>
    </subcellularLocation>
</comment>
<dbReference type="VEuPathDB" id="TrichDB:TRFO_16140"/>
<dbReference type="RefSeq" id="XP_068366832.1">
    <property type="nucleotide sequence ID" value="XM_068498804.1"/>
</dbReference>
<feature type="transmembrane region" description="Helical" evidence="7">
    <location>
        <begin position="6"/>
        <end position="21"/>
    </location>
</feature>
<dbReference type="InterPro" id="IPR003439">
    <property type="entry name" value="ABC_transporter-like_ATP-bd"/>
</dbReference>
<dbReference type="SUPFAM" id="SSF90123">
    <property type="entry name" value="ABC transporter transmembrane region"/>
    <property type="match status" value="1"/>
</dbReference>
<name>A0A1J4KS39_9EUKA</name>
<protein>
    <submittedName>
        <fullName evidence="9">ABC transporter family protein</fullName>
    </submittedName>
</protein>
<evidence type="ECO:0000256" key="1">
    <source>
        <dbReference type="ARBA" id="ARBA00004141"/>
    </source>
</evidence>
<comment type="caution">
    <text evidence="9">The sequence shown here is derived from an EMBL/GenBank/DDBJ whole genome shotgun (WGS) entry which is preliminary data.</text>
</comment>
<evidence type="ECO:0000256" key="5">
    <source>
        <dbReference type="ARBA" id="ARBA00022989"/>
    </source>
</evidence>
<dbReference type="SUPFAM" id="SSF52540">
    <property type="entry name" value="P-loop containing nucleoside triphosphate hydrolases"/>
    <property type="match status" value="1"/>
</dbReference>
<keyword evidence="4" id="KW-0067">ATP-binding</keyword>
<gene>
    <name evidence="9" type="ORF">TRFO_16140</name>
</gene>
<dbReference type="InterPro" id="IPR027417">
    <property type="entry name" value="P-loop_NTPase"/>
</dbReference>
<dbReference type="FunFam" id="3.40.50.300:FF:000218">
    <property type="entry name" value="Multidrug ABC transporter ATP-binding protein"/>
    <property type="match status" value="1"/>
</dbReference>
<organism evidence="9 10">
    <name type="scientific">Tritrichomonas foetus</name>
    <dbReference type="NCBI Taxonomy" id="1144522"/>
    <lineage>
        <taxon>Eukaryota</taxon>
        <taxon>Metamonada</taxon>
        <taxon>Parabasalia</taxon>
        <taxon>Tritrichomonadida</taxon>
        <taxon>Tritrichomonadidae</taxon>
        <taxon>Tritrichomonas</taxon>
    </lineage>
</organism>
<evidence type="ECO:0000313" key="10">
    <source>
        <dbReference type="Proteomes" id="UP000179807"/>
    </source>
</evidence>
<dbReference type="AlphaFoldDB" id="A0A1J4KS39"/>
<dbReference type="PROSITE" id="PS50893">
    <property type="entry name" value="ABC_TRANSPORTER_2"/>
    <property type="match status" value="1"/>
</dbReference>
<dbReference type="GO" id="GO:0005524">
    <property type="term" value="F:ATP binding"/>
    <property type="evidence" value="ECO:0007669"/>
    <property type="project" value="UniProtKB-KW"/>
</dbReference>
<dbReference type="GeneID" id="94833508"/>
<evidence type="ECO:0000259" key="8">
    <source>
        <dbReference type="PROSITE" id="PS50893"/>
    </source>
</evidence>
<reference evidence="9" key="1">
    <citation type="submission" date="2016-10" db="EMBL/GenBank/DDBJ databases">
        <authorList>
            <person name="Benchimol M."/>
            <person name="Almeida L.G."/>
            <person name="Vasconcelos A.T."/>
            <person name="Perreira-Neves A."/>
            <person name="Rosa I.A."/>
            <person name="Tasca T."/>
            <person name="Bogo M.R."/>
            <person name="de Souza W."/>
        </authorList>
    </citation>
    <scope>NUCLEOTIDE SEQUENCE [LARGE SCALE GENOMIC DNA]</scope>
    <source>
        <strain evidence="9">K</strain>
    </source>
</reference>
<keyword evidence="3" id="KW-0547">Nucleotide-binding</keyword>
<dbReference type="PANTHER" id="PTHR43394">
    <property type="entry name" value="ATP-DEPENDENT PERMEASE MDL1, MITOCHONDRIAL"/>
    <property type="match status" value="1"/>
</dbReference>
<dbReference type="InterPro" id="IPR003593">
    <property type="entry name" value="AAA+_ATPase"/>
</dbReference>
<feature type="transmembrane region" description="Helical" evidence="7">
    <location>
        <begin position="33"/>
        <end position="54"/>
    </location>
</feature>